<evidence type="ECO:0000259" key="1">
    <source>
        <dbReference type="Pfam" id="PF04149"/>
    </source>
</evidence>
<evidence type="ECO:0000313" key="2">
    <source>
        <dbReference type="EMBL" id="MFC0862242.1"/>
    </source>
</evidence>
<name>A0ABV6U1A6_9ACTN</name>
<evidence type="ECO:0000313" key="3">
    <source>
        <dbReference type="Proteomes" id="UP001589870"/>
    </source>
</evidence>
<keyword evidence="3" id="KW-1185">Reference proteome</keyword>
<comment type="caution">
    <text evidence="2">The sequence shown here is derived from an EMBL/GenBank/DDBJ whole genome shotgun (WGS) entry which is preliminary data.</text>
</comment>
<dbReference type="Pfam" id="PF04149">
    <property type="entry name" value="DUF397"/>
    <property type="match status" value="1"/>
</dbReference>
<dbReference type="Proteomes" id="UP001589870">
    <property type="component" value="Unassembled WGS sequence"/>
</dbReference>
<feature type="domain" description="DUF397" evidence="1">
    <location>
        <begin position="7"/>
        <end position="59"/>
    </location>
</feature>
<sequence length="66" mass="7265">MTDLSNANWKKSTLSGDGQSCVEVAITDTVIGVRDTKDREGGTLVFNRDEWRAFLGGVRNGEFDLD</sequence>
<organism evidence="2 3">
    <name type="scientific">Sphaerimonospora cavernae</name>
    <dbReference type="NCBI Taxonomy" id="1740611"/>
    <lineage>
        <taxon>Bacteria</taxon>
        <taxon>Bacillati</taxon>
        <taxon>Actinomycetota</taxon>
        <taxon>Actinomycetes</taxon>
        <taxon>Streptosporangiales</taxon>
        <taxon>Streptosporangiaceae</taxon>
        <taxon>Sphaerimonospora</taxon>
    </lineage>
</organism>
<protein>
    <submittedName>
        <fullName evidence="2">DUF397 domain-containing protein</fullName>
    </submittedName>
</protein>
<accession>A0ABV6U1A6</accession>
<reference evidence="2 3" key="1">
    <citation type="submission" date="2024-09" db="EMBL/GenBank/DDBJ databases">
        <authorList>
            <person name="Sun Q."/>
            <person name="Mori K."/>
        </authorList>
    </citation>
    <scope>NUCLEOTIDE SEQUENCE [LARGE SCALE GENOMIC DNA]</scope>
    <source>
        <strain evidence="2 3">TBRC 1851</strain>
    </source>
</reference>
<dbReference type="InterPro" id="IPR007278">
    <property type="entry name" value="DUF397"/>
</dbReference>
<dbReference type="EMBL" id="JBHMQT010000012">
    <property type="protein sequence ID" value="MFC0862242.1"/>
    <property type="molecule type" value="Genomic_DNA"/>
</dbReference>
<gene>
    <name evidence="2" type="ORF">ACFHYQ_08035</name>
</gene>
<dbReference type="RefSeq" id="WP_394300456.1">
    <property type="nucleotide sequence ID" value="NZ_JBHMQT010000012.1"/>
</dbReference>
<proteinExistence type="predicted"/>